<reference evidence="2" key="1">
    <citation type="journal article" date="2020" name="Nature">
        <title>Giant virus diversity and host interactions through global metagenomics.</title>
        <authorList>
            <person name="Schulz F."/>
            <person name="Roux S."/>
            <person name="Paez-Espino D."/>
            <person name="Jungbluth S."/>
            <person name="Walsh D.A."/>
            <person name="Denef V.J."/>
            <person name="McMahon K.D."/>
            <person name="Konstantinidis K.T."/>
            <person name="Eloe-Fadrosh E.A."/>
            <person name="Kyrpides N.C."/>
            <person name="Woyke T."/>
        </authorList>
    </citation>
    <scope>NUCLEOTIDE SEQUENCE</scope>
    <source>
        <strain evidence="2">GVMAG-S-1064190-84</strain>
    </source>
</reference>
<proteinExistence type="inferred from homology"/>
<organism evidence="2">
    <name type="scientific">viral metagenome</name>
    <dbReference type="NCBI Taxonomy" id="1070528"/>
    <lineage>
        <taxon>unclassified sequences</taxon>
        <taxon>metagenomes</taxon>
        <taxon>organismal metagenomes</taxon>
    </lineage>
</organism>
<dbReference type="EMBL" id="MN740699">
    <property type="protein sequence ID" value="QHU08940.1"/>
    <property type="molecule type" value="Genomic_DNA"/>
</dbReference>
<dbReference type="NCBIfam" id="TIGR00079">
    <property type="entry name" value="pept_deformyl"/>
    <property type="match status" value="1"/>
</dbReference>
<dbReference type="PANTHER" id="PTHR10458">
    <property type="entry name" value="PEPTIDE DEFORMYLASE"/>
    <property type="match status" value="1"/>
</dbReference>
<dbReference type="HAMAP" id="MF_00163">
    <property type="entry name" value="Pep_deformylase"/>
    <property type="match status" value="1"/>
</dbReference>
<accession>A0A6C0JW62</accession>
<dbReference type="CDD" id="cd00487">
    <property type="entry name" value="Pep_deformylase"/>
    <property type="match status" value="1"/>
</dbReference>
<dbReference type="GO" id="GO:0042586">
    <property type="term" value="F:peptide deformylase activity"/>
    <property type="evidence" value="ECO:0007669"/>
    <property type="project" value="InterPro"/>
</dbReference>
<dbReference type="InterPro" id="IPR036821">
    <property type="entry name" value="Peptide_deformylase_sf"/>
</dbReference>
<evidence type="ECO:0000313" key="2">
    <source>
        <dbReference type="EMBL" id="QHU08940.1"/>
    </source>
</evidence>
<dbReference type="PIRSF" id="PIRSF004749">
    <property type="entry name" value="Pep_def"/>
    <property type="match status" value="1"/>
</dbReference>
<dbReference type="PRINTS" id="PR01576">
    <property type="entry name" value="PDEFORMYLASE"/>
</dbReference>
<sequence length="192" mass="22152">MTEILTINTEQNIIKHDLIEPLTVYTEGFESLNQRIPEYTGKLPDTKISKIIDQLKVTMKKYNGMGLAANQCNINLRLFILGSENFQFVCINPKILRCSDKMIRDKEGCLSYPALFLSKERPETIEVEFLTEQGELKQVEFSGLTARIFCHELDHLDGKLFTDSIGKTSMLLARQKQQKLIKKFSRIVKNKY</sequence>
<dbReference type="InterPro" id="IPR023635">
    <property type="entry name" value="Peptide_deformylase"/>
</dbReference>
<comment type="similarity">
    <text evidence="1">Belongs to the polypeptide deformylase family.</text>
</comment>
<dbReference type="PANTHER" id="PTHR10458:SF22">
    <property type="entry name" value="PEPTIDE DEFORMYLASE"/>
    <property type="match status" value="1"/>
</dbReference>
<name>A0A6C0JW62_9ZZZZ</name>
<dbReference type="Pfam" id="PF01327">
    <property type="entry name" value="Pep_deformylase"/>
    <property type="match status" value="1"/>
</dbReference>
<dbReference type="AlphaFoldDB" id="A0A6C0JW62"/>
<dbReference type="Gene3D" id="3.90.45.10">
    <property type="entry name" value="Peptide deformylase"/>
    <property type="match status" value="1"/>
</dbReference>
<evidence type="ECO:0008006" key="3">
    <source>
        <dbReference type="Google" id="ProtNLM"/>
    </source>
</evidence>
<protein>
    <recommendedName>
        <fullName evidence="3">Peptide deformylase</fullName>
    </recommendedName>
</protein>
<evidence type="ECO:0000256" key="1">
    <source>
        <dbReference type="ARBA" id="ARBA00010759"/>
    </source>
</evidence>
<dbReference type="SUPFAM" id="SSF56420">
    <property type="entry name" value="Peptide deformylase"/>
    <property type="match status" value="1"/>
</dbReference>